<keyword evidence="4" id="KW-0732">Signal</keyword>
<evidence type="ECO:0000256" key="4">
    <source>
        <dbReference type="SAM" id="SignalP"/>
    </source>
</evidence>
<sequence length="61" mass="6390">MKLTLFATLALIGTALAATPIPNGQKCKADGSLGFCASDYCEQLSTEDSGICKNPPKKKND</sequence>
<keyword evidence="3" id="KW-1015">Disulfide bond</keyword>
<keyword evidence="6" id="KW-1185">Reference proteome</keyword>
<keyword evidence="2" id="KW-0960">Knottin</keyword>
<feature type="chain" id="PRO_5008598063" evidence="4">
    <location>
        <begin position="18"/>
        <end position="61"/>
    </location>
</feature>
<accession>A0A1B7NKR8</accession>
<dbReference type="InterPro" id="IPR009101">
    <property type="entry name" value="Gurmarin/antifun_pep"/>
</dbReference>
<evidence type="ECO:0000256" key="3">
    <source>
        <dbReference type="ARBA" id="ARBA00023157"/>
    </source>
</evidence>
<dbReference type="Pfam" id="PF11410">
    <property type="entry name" value="Antifungal_pept"/>
    <property type="match status" value="1"/>
</dbReference>
<evidence type="ECO:0000256" key="2">
    <source>
        <dbReference type="ARBA" id="ARBA00022854"/>
    </source>
</evidence>
<gene>
    <name evidence="5" type="ORF">ACJ72_08270</name>
</gene>
<dbReference type="Proteomes" id="UP000091918">
    <property type="component" value="Unassembled WGS sequence"/>
</dbReference>
<dbReference type="EMBL" id="LGUA01002547">
    <property type="protein sequence ID" value="OAX77431.1"/>
    <property type="molecule type" value="Genomic_DNA"/>
</dbReference>
<comment type="caution">
    <text evidence="5">The sequence shown here is derived from an EMBL/GenBank/DDBJ whole genome shotgun (WGS) entry which is preliminary data.</text>
</comment>
<evidence type="ECO:0000313" key="6">
    <source>
        <dbReference type="Proteomes" id="UP000091918"/>
    </source>
</evidence>
<dbReference type="AlphaFoldDB" id="A0A1B7NKR8"/>
<name>A0A1B7NKR8_9EURO</name>
<feature type="signal peptide" evidence="4">
    <location>
        <begin position="1"/>
        <end position="17"/>
    </location>
</feature>
<reference evidence="5 6" key="1">
    <citation type="submission" date="2015-07" db="EMBL/GenBank/DDBJ databases">
        <title>Emmonsia species relationships and genome sequence.</title>
        <authorList>
            <person name="Cuomo C.A."/>
            <person name="Schwartz I.S."/>
            <person name="Kenyon C."/>
            <person name="de Hoog G.S."/>
            <person name="Govender N.P."/>
            <person name="Botha A."/>
            <person name="Moreno L."/>
            <person name="de Vries M."/>
            <person name="Munoz J.F."/>
            <person name="Stielow J.B."/>
        </authorList>
    </citation>
    <scope>NUCLEOTIDE SEQUENCE [LARGE SCALE GENOMIC DNA]</scope>
    <source>
        <strain evidence="5 6">CBS 136260</strain>
    </source>
</reference>
<organism evidence="5 6">
    <name type="scientific">Emergomyces africanus</name>
    <dbReference type="NCBI Taxonomy" id="1955775"/>
    <lineage>
        <taxon>Eukaryota</taxon>
        <taxon>Fungi</taxon>
        <taxon>Dikarya</taxon>
        <taxon>Ascomycota</taxon>
        <taxon>Pezizomycotina</taxon>
        <taxon>Eurotiomycetes</taxon>
        <taxon>Eurotiomycetidae</taxon>
        <taxon>Onygenales</taxon>
        <taxon>Ajellomycetaceae</taxon>
        <taxon>Emergomyces</taxon>
    </lineage>
</organism>
<dbReference type="InterPro" id="IPR024206">
    <property type="entry name" value="Gurmarin/antimicrobial_peptd"/>
</dbReference>
<evidence type="ECO:0000256" key="1">
    <source>
        <dbReference type="ARBA" id="ARBA00022529"/>
    </source>
</evidence>
<dbReference type="OrthoDB" id="4186538at2759"/>
<protein>
    <submittedName>
        <fullName evidence="5">Uncharacterized protein</fullName>
    </submittedName>
</protein>
<dbReference type="SUPFAM" id="SSF57048">
    <property type="entry name" value="Gurmarin-like"/>
    <property type="match status" value="1"/>
</dbReference>
<keyword evidence="1" id="KW-0929">Antimicrobial</keyword>
<evidence type="ECO:0000313" key="5">
    <source>
        <dbReference type="EMBL" id="OAX77431.1"/>
    </source>
</evidence>
<proteinExistence type="predicted"/>